<protein>
    <recommendedName>
        <fullName evidence="1">Protein SDA1</fullName>
    </recommendedName>
</protein>
<gene>
    <name evidence="3" type="ORF">J5N97_026172</name>
</gene>
<comment type="similarity">
    <text evidence="1">Belongs to the SDA1 family.</text>
</comment>
<reference evidence="3" key="2">
    <citation type="journal article" date="2022" name="Hortic Res">
        <title>The genome of Dioscorea zingiberensis sheds light on the biosynthesis, origin and evolution of the medicinally important diosgenin saponins.</title>
        <authorList>
            <person name="Li Y."/>
            <person name="Tan C."/>
            <person name="Li Z."/>
            <person name="Guo J."/>
            <person name="Li S."/>
            <person name="Chen X."/>
            <person name="Wang C."/>
            <person name="Dai X."/>
            <person name="Yang H."/>
            <person name="Song W."/>
            <person name="Hou L."/>
            <person name="Xu J."/>
            <person name="Tong Z."/>
            <person name="Xu A."/>
            <person name="Yuan X."/>
            <person name="Wang W."/>
            <person name="Yang Q."/>
            <person name="Chen L."/>
            <person name="Sun Z."/>
            <person name="Wang K."/>
            <person name="Pan B."/>
            <person name="Chen J."/>
            <person name="Bao Y."/>
            <person name="Liu F."/>
            <person name="Qi X."/>
            <person name="Gang D.R."/>
            <person name="Wen J."/>
            <person name="Li J."/>
        </authorList>
    </citation>
    <scope>NUCLEOTIDE SEQUENCE</scope>
    <source>
        <strain evidence="3">Dzin_1.0</strain>
    </source>
</reference>
<keyword evidence="1" id="KW-0813">Transport</keyword>
<dbReference type="GO" id="GO:0015031">
    <property type="term" value="P:protein transport"/>
    <property type="evidence" value="ECO:0007669"/>
    <property type="project" value="UniProtKB-KW"/>
</dbReference>
<evidence type="ECO:0000259" key="2">
    <source>
        <dbReference type="Pfam" id="PF08158"/>
    </source>
</evidence>
<name>A0A9D5C2W1_9LILI</name>
<keyword evidence="1" id="KW-0539">Nucleus</keyword>
<dbReference type="AlphaFoldDB" id="A0A9D5C2W1"/>
<keyword evidence="1" id="KW-0690">Ribosome biogenesis</keyword>
<proteinExistence type="inferred from homology"/>
<accession>A0A9D5C2W1</accession>
<dbReference type="GO" id="GO:0000055">
    <property type="term" value="P:ribosomal large subunit export from nucleus"/>
    <property type="evidence" value="ECO:0007669"/>
    <property type="project" value="UniProtKB-UniRule"/>
</dbReference>
<dbReference type="InterPro" id="IPR027312">
    <property type="entry name" value="Sda1"/>
</dbReference>
<keyword evidence="1" id="KW-0653">Protein transport</keyword>
<dbReference type="PANTHER" id="PTHR12730:SF0">
    <property type="entry name" value="PROTEIN SDA1 HOMOLOG"/>
    <property type="match status" value="1"/>
</dbReference>
<dbReference type="Pfam" id="PF08158">
    <property type="entry name" value="SDA1_HEAT"/>
    <property type="match status" value="1"/>
</dbReference>
<reference evidence="3" key="1">
    <citation type="submission" date="2021-03" db="EMBL/GenBank/DDBJ databases">
        <authorList>
            <person name="Li Z."/>
            <person name="Yang C."/>
        </authorList>
    </citation>
    <scope>NUCLEOTIDE SEQUENCE</scope>
    <source>
        <strain evidence="3">Dzin_1.0</strain>
        <tissue evidence="3">Leaf</tissue>
    </source>
</reference>
<comment type="subcellular location">
    <subcellularLocation>
        <location evidence="1">Nucleus</location>
        <location evidence="1">Nucleolus</location>
    </subcellularLocation>
</comment>
<dbReference type="OrthoDB" id="2196187at2759"/>
<dbReference type="Proteomes" id="UP001085076">
    <property type="component" value="Miscellaneous, Linkage group lg08"/>
</dbReference>
<dbReference type="EMBL" id="JAGGNH010000008">
    <property type="protein sequence ID" value="KAJ0965034.1"/>
    <property type="molecule type" value="Genomic_DNA"/>
</dbReference>
<dbReference type="GO" id="GO:0042273">
    <property type="term" value="P:ribosomal large subunit biogenesis"/>
    <property type="evidence" value="ECO:0007669"/>
    <property type="project" value="UniProtKB-UniRule"/>
</dbReference>
<evidence type="ECO:0000313" key="3">
    <source>
        <dbReference type="EMBL" id="KAJ0965034.1"/>
    </source>
</evidence>
<comment type="function">
    <text evidence="1">Required for 60S pre-ribosomal subunits export to the cytoplasm.</text>
</comment>
<evidence type="ECO:0000256" key="1">
    <source>
        <dbReference type="RuleBase" id="RU365057"/>
    </source>
</evidence>
<organism evidence="3 4">
    <name type="scientific">Dioscorea zingiberensis</name>
    <dbReference type="NCBI Taxonomy" id="325984"/>
    <lineage>
        <taxon>Eukaryota</taxon>
        <taxon>Viridiplantae</taxon>
        <taxon>Streptophyta</taxon>
        <taxon>Embryophyta</taxon>
        <taxon>Tracheophyta</taxon>
        <taxon>Spermatophyta</taxon>
        <taxon>Magnoliopsida</taxon>
        <taxon>Liliopsida</taxon>
        <taxon>Dioscoreales</taxon>
        <taxon>Dioscoreaceae</taxon>
        <taxon>Dioscorea</taxon>
    </lineage>
</organism>
<evidence type="ECO:0000313" key="4">
    <source>
        <dbReference type="Proteomes" id="UP001085076"/>
    </source>
</evidence>
<dbReference type="InterPro" id="IPR012977">
    <property type="entry name" value="SDA1_N"/>
</dbReference>
<feature type="domain" description="SDA1 N-terminal" evidence="2">
    <location>
        <begin position="22"/>
        <end position="156"/>
    </location>
</feature>
<dbReference type="GO" id="GO:0005730">
    <property type="term" value="C:nucleolus"/>
    <property type="evidence" value="ECO:0007669"/>
    <property type="project" value="UniProtKB-SubCell"/>
</dbReference>
<dbReference type="PANTHER" id="PTHR12730">
    <property type="entry name" value="HSDA/SDA1-RELATED"/>
    <property type="match status" value="1"/>
</dbReference>
<sequence length="156" mass="17879">MVGLVSIQASVIMHITRVQLPARKKKKAKLQHVARSMKKQQCISWENNSNWYSPLAHLQDTQGFAKKLFSCLQKCNETFEVKMMMLKVIARTVGVHQLVLLNFYPFLQKYIKAQQCDVTNLLAAAVQVPPDVVEPLFRQIVDQFVHDRSRTEAIAV</sequence>
<comment type="caution">
    <text evidence="3">The sequence shown here is derived from an EMBL/GenBank/DDBJ whole genome shotgun (WGS) entry which is preliminary data.</text>
</comment>
<keyword evidence="4" id="KW-1185">Reference proteome</keyword>